<reference evidence="2" key="3">
    <citation type="submission" date="2022-06" db="UniProtKB">
        <authorList>
            <consortium name="EnsemblPlants"/>
        </authorList>
    </citation>
    <scope>IDENTIFICATION</scope>
</reference>
<reference evidence="2" key="2">
    <citation type="submission" date="2018-03" db="EMBL/GenBank/DDBJ databases">
        <title>The Triticum urartu genome reveals the dynamic nature of wheat genome evolution.</title>
        <authorList>
            <person name="Ling H."/>
            <person name="Ma B."/>
            <person name="Shi X."/>
            <person name="Liu H."/>
            <person name="Dong L."/>
            <person name="Sun H."/>
            <person name="Cao Y."/>
            <person name="Gao Q."/>
            <person name="Zheng S."/>
            <person name="Li Y."/>
            <person name="Yu Y."/>
            <person name="Du H."/>
            <person name="Qi M."/>
            <person name="Li Y."/>
            <person name="Yu H."/>
            <person name="Cui Y."/>
            <person name="Wang N."/>
            <person name="Chen C."/>
            <person name="Wu H."/>
            <person name="Zhao Y."/>
            <person name="Zhang J."/>
            <person name="Li Y."/>
            <person name="Zhou W."/>
            <person name="Zhang B."/>
            <person name="Hu W."/>
            <person name="Eijk M."/>
            <person name="Tang J."/>
            <person name="Witsenboer H."/>
            <person name="Zhao S."/>
            <person name="Li Z."/>
            <person name="Zhang A."/>
            <person name="Wang D."/>
            <person name="Liang C."/>
        </authorList>
    </citation>
    <scope>NUCLEOTIDE SEQUENCE [LARGE SCALE GENOMIC DNA]</scope>
    <source>
        <strain evidence="2">cv. G1812</strain>
    </source>
</reference>
<feature type="region of interest" description="Disordered" evidence="1">
    <location>
        <begin position="116"/>
        <end position="139"/>
    </location>
</feature>
<evidence type="ECO:0000313" key="3">
    <source>
        <dbReference type="Proteomes" id="UP000015106"/>
    </source>
</evidence>
<dbReference type="EnsemblPlants" id="TuG1812G0200005939.01.T01">
    <property type="protein sequence ID" value="TuG1812G0200005939.01.T01"/>
    <property type="gene ID" value="TuG1812G0200005939.01"/>
</dbReference>
<accession>A0A8R7TPS6</accession>
<sequence length="139" mass="15647">MLMSMEWGVMCWWLKYEKLTVEVCKDPLWQRTPKLQTPCSLWKAHLMLMLSRERGSMCRCLNYKKLTLKRRKDLLSQLLPELQTPCWSSTTMTMLRRVTVRRGGGAGVGAGAAEVAEPGKRGGEGGVRGGEGPEYVAGW</sequence>
<dbReference type="AlphaFoldDB" id="A0A8R7TPS6"/>
<dbReference type="Gramene" id="TuG1812G0200005939.01.T01">
    <property type="protein sequence ID" value="TuG1812G0200005939.01.T01"/>
    <property type="gene ID" value="TuG1812G0200005939.01"/>
</dbReference>
<organism evidence="2 3">
    <name type="scientific">Triticum urartu</name>
    <name type="common">Red wild einkorn</name>
    <name type="synonym">Crithodium urartu</name>
    <dbReference type="NCBI Taxonomy" id="4572"/>
    <lineage>
        <taxon>Eukaryota</taxon>
        <taxon>Viridiplantae</taxon>
        <taxon>Streptophyta</taxon>
        <taxon>Embryophyta</taxon>
        <taxon>Tracheophyta</taxon>
        <taxon>Spermatophyta</taxon>
        <taxon>Magnoliopsida</taxon>
        <taxon>Liliopsida</taxon>
        <taxon>Poales</taxon>
        <taxon>Poaceae</taxon>
        <taxon>BOP clade</taxon>
        <taxon>Pooideae</taxon>
        <taxon>Triticodae</taxon>
        <taxon>Triticeae</taxon>
        <taxon>Triticinae</taxon>
        <taxon>Triticum</taxon>
    </lineage>
</organism>
<evidence type="ECO:0000313" key="2">
    <source>
        <dbReference type="EnsemblPlants" id="TuG1812G0200005939.01.T01"/>
    </source>
</evidence>
<protein>
    <submittedName>
        <fullName evidence="2">Uncharacterized protein</fullName>
    </submittedName>
</protein>
<dbReference type="Proteomes" id="UP000015106">
    <property type="component" value="Chromosome 2"/>
</dbReference>
<keyword evidence="3" id="KW-1185">Reference proteome</keyword>
<name>A0A8R7TPS6_TRIUA</name>
<reference evidence="3" key="1">
    <citation type="journal article" date="2013" name="Nature">
        <title>Draft genome of the wheat A-genome progenitor Triticum urartu.</title>
        <authorList>
            <person name="Ling H.Q."/>
            <person name="Zhao S."/>
            <person name="Liu D."/>
            <person name="Wang J."/>
            <person name="Sun H."/>
            <person name="Zhang C."/>
            <person name="Fan H."/>
            <person name="Li D."/>
            <person name="Dong L."/>
            <person name="Tao Y."/>
            <person name="Gao C."/>
            <person name="Wu H."/>
            <person name="Li Y."/>
            <person name="Cui Y."/>
            <person name="Guo X."/>
            <person name="Zheng S."/>
            <person name="Wang B."/>
            <person name="Yu K."/>
            <person name="Liang Q."/>
            <person name="Yang W."/>
            <person name="Lou X."/>
            <person name="Chen J."/>
            <person name="Feng M."/>
            <person name="Jian J."/>
            <person name="Zhang X."/>
            <person name="Luo G."/>
            <person name="Jiang Y."/>
            <person name="Liu J."/>
            <person name="Wang Z."/>
            <person name="Sha Y."/>
            <person name="Zhang B."/>
            <person name="Wu H."/>
            <person name="Tang D."/>
            <person name="Shen Q."/>
            <person name="Xue P."/>
            <person name="Zou S."/>
            <person name="Wang X."/>
            <person name="Liu X."/>
            <person name="Wang F."/>
            <person name="Yang Y."/>
            <person name="An X."/>
            <person name="Dong Z."/>
            <person name="Zhang K."/>
            <person name="Zhang X."/>
            <person name="Luo M.C."/>
            <person name="Dvorak J."/>
            <person name="Tong Y."/>
            <person name="Wang J."/>
            <person name="Yang H."/>
            <person name="Li Z."/>
            <person name="Wang D."/>
            <person name="Zhang A."/>
            <person name="Wang J."/>
        </authorList>
    </citation>
    <scope>NUCLEOTIDE SEQUENCE</scope>
    <source>
        <strain evidence="3">cv. G1812</strain>
    </source>
</reference>
<evidence type="ECO:0000256" key="1">
    <source>
        <dbReference type="SAM" id="MobiDB-lite"/>
    </source>
</evidence>
<proteinExistence type="predicted"/>